<protein>
    <recommendedName>
        <fullName evidence="2">DUF2997 domain-containing protein</fullName>
    </recommendedName>
</protein>
<name>A0A0F9NUQ3_9ZZZZ</name>
<gene>
    <name evidence="1" type="ORF">LCGC14_0924090</name>
</gene>
<dbReference type="AlphaFoldDB" id="A0A0F9NUQ3"/>
<evidence type="ECO:0008006" key="2">
    <source>
        <dbReference type="Google" id="ProtNLM"/>
    </source>
</evidence>
<proteinExistence type="predicted"/>
<dbReference type="InterPro" id="IPR021375">
    <property type="entry name" value="DUF2997"/>
</dbReference>
<dbReference type="EMBL" id="LAZR01003137">
    <property type="protein sequence ID" value="KKN21564.1"/>
    <property type="molecule type" value="Genomic_DNA"/>
</dbReference>
<comment type="caution">
    <text evidence="1">The sequence shown here is derived from an EMBL/GenBank/DDBJ whole genome shotgun (WGS) entry which is preliminary data.</text>
</comment>
<accession>A0A0F9NUQ3</accession>
<dbReference type="Pfam" id="PF11211">
    <property type="entry name" value="DUF2997"/>
    <property type="match status" value="1"/>
</dbReference>
<sequence>MNILKEEKIIIDIYEDGKITAEADGFIGKICMKELEKILEDMPEIEETKHKKDYYKKDTKVRRISQVKR</sequence>
<evidence type="ECO:0000313" key="1">
    <source>
        <dbReference type="EMBL" id="KKN21564.1"/>
    </source>
</evidence>
<reference evidence="1" key="1">
    <citation type="journal article" date="2015" name="Nature">
        <title>Complex archaea that bridge the gap between prokaryotes and eukaryotes.</title>
        <authorList>
            <person name="Spang A."/>
            <person name="Saw J.H."/>
            <person name="Jorgensen S.L."/>
            <person name="Zaremba-Niedzwiedzka K."/>
            <person name="Martijn J."/>
            <person name="Lind A.E."/>
            <person name="van Eijk R."/>
            <person name="Schleper C."/>
            <person name="Guy L."/>
            <person name="Ettema T.J."/>
        </authorList>
    </citation>
    <scope>NUCLEOTIDE SEQUENCE</scope>
</reference>
<organism evidence="1">
    <name type="scientific">marine sediment metagenome</name>
    <dbReference type="NCBI Taxonomy" id="412755"/>
    <lineage>
        <taxon>unclassified sequences</taxon>
        <taxon>metagenomes</taxon>
        <taxon>ecological metagenomes</taxon>
    </lineage>
</organism>